<dbReference type="AlphaFoldDB" id="A0A5N5QA39"/>
<evidence type="ECO:0000256" key="1">
    <source>
        <dbReference type="SAM" id="MobiDB-lite"/>
    </source>
</evidence>
<comment type="caution">
    <text evidence="2">The sequence shown here is derived from an EMBL/GenBank/DDBJ whole genome shotgun (WGS) entry which is preliminary data.</text>
</comment>
<keyword evidence="3" id="KW-1185">Reference proteome</keyword>
<evidence type="ECO:0000313" key="3">
    <source>
        <dbReference type="Proteomes" id="UP000383932"/>
    </source>
</evidence>
<feature type="compositionally biased region" description="Polar residues" evidence="1">
    <location>
        <begin position="31"/>
        <end position="40"/>
    </location>
</feature>
<feature type="compositionally biased region" description="Polar residues" evidence="1">
    <location>
        <begin position="59"/>
        <end position="68"/>
    </location>
</feature>
<dbReference type="OrthoDB" id="3182478at2759"/>
<feature type="region of interest" description="Disordered" evidence="1">
    <location>
        <begin position="25"/>
        <end position="68"/>
    </location>
</feature>
<sequence length="68" mass="7698">MLRRDPTPLALNEFDVEDVKKEMMKFRETHGSSSQPQTSAPDEPVNALEQAKKRKEGKTTAQRIGLTQ</sequence>
<organism evidence="2 3">
    <name type="scientific">Ceratobasidium theobromae</name>
    <dbReference type="NCBI Taxonomy" id="1582974"/>
    <lineage>
        <taxon>Eukaryota</taxon>
        <taxon>Fungi</taxon>
        <taxon>Dikarya</taxon>
        <taxon>Basidiomycota</taxon>
        <taxon>Agaricomycotina</taxon>
        <taxon>Agaricomycetes</taxon>
        <taxon>Cantharellales</taxon>
        <taxon>Ceratobasidiaceae</taxon>
        <taxon>Ceratobasidium</taxon>
    </lineage>
</organism>
<gene>
    <name evidence="2" type="ORF">CTheo_8073</name>
</gene>
<proteinExistence type="predicted"/>
<dbReference type="EMBL" id="SSOP01000441">
    <property type="protein sequence ID" value="KAB5588489.1"/>
    <property type="molecule type" value="Genomic_DNA"/>
</dbReference>
<protein>
    <submittedName>
        <fullName evidence="2">Uncharacterized protein</fullName>
    </submittedName>
</protein>
<accession>A0A5N5QA39</accession>
<reference evidence="2 3" key="1">
    <citation type="journal article" date="2019" name="Fungal Biol. Biotechnol.">
        <title>Draft genome sequence of fastidious pathogen Ceratobasidium theobromae, which causes vascular-streak dieback in Theobroma cacao.</title>
        <authorList>
            <person name="Ali S.S."/>
            <person name="Asman A."/>
            <person name="Shao J."/>
            <person name="Firmansyah A.P."/>
            <person name="Susilo A.W."/>
            <person name="Rosmana A."/>
            <person name="McMahon P."/>
            <person name="Junaid M."/>
            <person name="Guest D."/>
            <person name="Kheng T.Y."/>
            <person name="Meinhardt L.W."/>
            <person name="Bailey B.A."/>
        </authorList>
    </citation>
    <scope>NUCLEOTIDE SEQUENCE [LARGE SCALE GENOMIC DNA]</scope>
    <source>
        <strain evidence="2 3">CT2</strain>
    </source>
</reference>
<name>A0A5N5QA39_9AGAM</name>
<evidence type="ECO:0000313" key="2">
    <source>
        <dbReference type="EMBL" id="KAB5588489.1"/>
    </source>
</evidence>
<dbReference type="Proteomes" id="UP000383932">
    <property type="component" value="Unassembled WGS sequence"/>
</dbReference>